<dbReference type="InterPro" id="IPR041522">
    <property type="entry name" value="CdaR_GGDEF"/>
</dbReference>
<evidence type="ECO:0008006" key="8">
    <source>
        <dbReference type="Google" id="ProtNLM"/>
    </source>
</evidence>
<protein>
    <recommendedName>
        <fullName evidence="8">PucR family transcriptional regulator</fullName>
    </recommendedName>
</protein>
<evidence type="ECO:0000259" key="3">
    <source>
        <dbReference type="Pfam" id="PF17853"/>
    </source>
</evidence>
<dbReference type="PANTHER" id="PTHR33744:SF1">
    <property type="entry name" value="DNA-BINDING TRANSCRIPTIONAL ACTIVATOR ADER"/>
    <property type="match status" value="1"/>
</dbReference>
<reference evidence="5 7" key="2">
    <citation type="submission" date="2017-12" db="EMBL/GenBank/DDBJ databases">
        <title>Comparative Functional Genomics of Dry Heat Resistant strains isolated from the Viking Spacecraft.</title>
        <authorList>
            <person name="Seuylemezian A."/>
            <person name="Cooper K."/>
            <person name="Vaishampayan P."/>
        </authorList>
    </citation>
    <scope>NUCLEOTIDE SEQUENCE [LARGE SCALE GENOMIC DNA]</scope>
    <source>
        <strain evidence="5 7">ATCC 29669</strain>
    </source>
</reference>
<feature type="domain" description="CdaR GGDEF-like" evidence="3">
    <location>
        <begin position="163"/>
        <end position="292"/>
    </location>
</feature>
<proteinExistence type="inferred from homology"/>
<dbReference type="AlphaFoldDB" id="A0A2N5GSK0"/>
<dbReference type="OrthoDB" id="9792148at2"/>
<keyword evidence="7" id="KW-1185">Reference proteome</keyword>
<dbReference type="EMBL" id="PGVD01000056">
    <property type="protein sequence ID" value="PLR92789.1"/>
    <property type="molecule type" value="Genomic_DNA"/>
</dbReference>
<accession>A0A2N5GSK0</accession>
<dbReference type="EMBL" id="PGVA01000001">
    <property type="protein sequence ID" value="PLR86749.1"/>
    <property type="molecule type" value="Genomic_DNA"/>
</dbReference>
<evidence type="ECO:0000313" key="5">
    <source>
        <dbReference type="EMBL" id="PLR92789.1"/>
    </source>
</evidence>
<dbReference type="RefSeq" id="WP_101575159.1">
    <property type="nucleotide sequence ID" value="NZ_PGVA01000001.1"/>
</dbReference>
<comment type="similarity">
    <text evidence="1">Belongs to the CdaR family.</text>
</comment>
<reference evidence="4 6" key="1">
    <citation type="submission" date="2017-11" db="EMBL/GenBank/DDBJ databases">
        <title>Comparitive Functional Genomics of Dry Heat Resistant strains isolated from the Viking Spacecraft.</title>
        <authorList>
            <person name="Seuylemezian A."/>
            <person name="Cooper K."/>
            <person name="Vaishampayan P."/>
        </authorList>
    </citation>
    <scope>NUCLEOTIDE SEQUENCE [LARGE SCALE GENOMIC DNA]</scope>
    <source>
        <strain evidence="4 6">M4.6</strain>
    </source>
</reference>
<dbReference type="Pfam" id="PF17853">
    <property type="entry name" value="GGDEF_2"/>
    <property type="match status" value="1"/>
</dbReference>
<dbReference type="PANTHER" id="PTHR33744">
    <property type="entry name" value="CARBOHYDRATE DIACID REGULATOR"/>
    <property type="match status" value="1"/>
</dbReference>
<evidence type="ECO:0000313" key="6">
    <source>
        <dbReference type="Proteomes" id="UP000234951"/>
    </source>
</evidence>
<dbReference type="InterPro" id="IPR042070">
    <property type="entry name" value="PucR_C-HTH_sf"/>
</dbReference>
<dbReference type="Proteomes" id="UP000234951">
    <property type="component" value="Unassembled WGS sequence"/>
</dbReference>
<dbReference type="Pfam" id="PF13556">
    <property type="entry name" value="HTH_30"/>
    <property type="match status" value="1"/>
</dbReference>
<dbReference type="Proteomes" id="UP000235114">
    <property type="component" value="Unassembled WGS sequence"/>
</dbReference>
<name>A0A2N5GSK0_9BACI</name>
<sequence length="407" mass="47088">MNESYNIPDFIQELLIASGDGLSGISTKLSMLISFPVIITDPFYNVISSSAYDQAISSIEIEMKPLSGMASEQTFFHCVISSANYHTEAVGSSITYSSQITGYIFILLHEANIQDIEEYRSLMHFASSLCALELRKKMDIKQETLRFKDAFLFDLLYGNFKKKEDILSYGQIWNWDLDQPLVVLVFSIKDYDYYSTDKQLMDILLYVVDKVLHQHHINPTTIAKRNEVIAILPTDNKHELDNRKTLIDLILHIFELINKTNLGNRVACGVGKIYLNPEEIFRSYQEAKVAFELGLLLKIDIPFFVDLGLARVLYKHDLQDLKEFYDHILGKLQRYDEVNESELMYTLEQFANNQYDLKKASEALFLHRNTLRYRIKKIEEILDQKIDDINTKLNIAAALKVKQLHKL</sequence>
<dbReference type="InterPro" id="IPR051448">
    <property type="entry name" value="CdaR-like_regulators"/>
</dbReference>
<gene>
    <name evidence="4" type="ORF">CU635_00170</name>
    <name evidence="5" type="ORF">CVD25_18335</name>
</gene>
<evidence type="ECO:0000313" key="7">
    <source>
        <dbReference type="Proteomes" id="UP000235114"/>
    </source>
</evidence>
<evidence type="ECO:0000313" key="4">
    <source>
        <dbReference type="EMBL" id="PLR86749.1"/>
    </source>
</evidence>
<feature type="domain" description="PucR C-terminal helix-turn-helix" evidence="2">
    <location>
        <begin position="343"/>
        <end position="401"/>
    </location>
</feature>
<organism evidence="4 6">
    <name type="scientific">Bacillus canaveralius</name>
    <dbReference type="NCBI Taxonomy" id="1403243"/>
    <lineage>
        <taxon>Bacteria</taxon>
        <taxon>Bacillati</taxon>
        <taxon>Bacillota</taxon>
        <taxon>Bacilli</taxon>
        <taxon>Bacillales</taxon>
        <taxon>Bacillaceae</taxon>
        <taxon>Bacillus</taxon>
    </lineage>
</organism>
<dbReference type="Gene3D" id="1.10.10.2840">
    <property type="entry name" value="PucR C-terminal helix-turn-helix domain"/>
    <property type="match status" value="1"/>
</dbReference>
<evidence type="ECO:0000259" key="2">
    <source>
        <dbReference type="Pfam" id="PF13556"/>
    </source>
</evidence>
<comment type="caution">
    <text evidence="4">The sequence shown here is derived from an EMBL/GenBank/DDBJ whole genome shotgun (WGS) entry which is preliminary data.</text>
</comment>
<dbReference type="InterPro" id="IPR025736">
    <property type="entry name" value="PucR_C-HTH_dom"/>
</dbReference>
<evidence type="ECO:0000256" key="1">
    <source>
        <dbReference type="ARBA" id="ARBA00006754"/>
    </source>
</evidence>